<accession>A0A0D2TGJ0</accession>
<dbReference type="InterPro" id="IPR012458">
    <property type="entry name" value="DUF1664"/>
</dbReference>
<protein>
    <recommendedName>
        <fullName evidence="2">DUF1664 domain-containing protein</fullName>
    </recommendedName>
</protein>
<evidence type="ECO:0000259" key="2">
    <source>
        <dbReference type="Pfam" id="PF07889"/>
    </source>
</evidence>
<reference evidence="3 4" key="1">
    <citation type="journal article" date="2012" name="Nature">
        <title>Repeated polyploidization of Gossypium genomes and the evolution of spinnable cotton fibres.</title>
        <authorList>
            <person name="Paterson A.H."/>
            <person name="Wendel J.F."/>
            <person name="Gundlach H."/>
            <person name="Guo H."/>
            <person name="Jenkins J."/>
            <person name="Jin D."/>
            <person name="Llewellyn D."/>
            <person name="Showmaker K.C."/>
            <person name="Shu S."/>
            <person name="Udall J."/>
            <person name="Yoo M.J."/>
            <person name="Byers R."/>
            <person name="Chen W."/>
            <person name="Doron-Faigenboim A."/>
            <person name="Duke M.V."/>
            <person name="Gong L."/>
            <person name="Grimwood J."/>
            <person name="Grover C."/>
            <person name="Grupp K."/>
            <person name="Hu G."/>
            <person name="Lee T.H."/>
            <person name="Li J."/>
            <person name="Lin L."/>
            <person name="Liu T."/>
            <person name="Marler B.S."/>
            <person name="Page J.T."/>
            <person name="Roberts A.W."/>
            <person name="Romanel E."/>
            <person name="Sanders W.S."/>
            <person name="Szadkowski E."/>
            <person name="Tan X."/>
            <person name="Tang H."/>
            <person name="Xu C."/>
            <person name="Wang J."/>
            <person name="Wang Z."/>
            <person name="Zhang D."/>
            <person name="Zhang L."/>
            <person name="Ashrafi H."/>
            <person name="Bedon F."/>
            <person name="Bowers J.E."/>
            <person name="Brubaker C.L."/>
            <person name="Chee P.W."/>
            <person name="Das S."/>
            <person name="Gingle A.R."/>
            <person name="Haigler C.H."/>
            <person name="Harker D."/>
            <person name="Hoffmann L.V."/>
            <person name="Hovav R."/>
            <person name="Jones D.C."/>
            <person name="Lemke C."/>
            <person name="Mansoor S."/>
            <person name="ur Rahman M."/>
            <person name="Rainville L.N."/>
            <person name="Rambani A."/>
            <person name="Reddy U.K."/>
            <person name="Rong J.K."/>
            <person name="Saranga Y."/>
            <person name="Scheffler B.E."/>
            <person name="Scheffler J.A."/>
            <person name="Stelly D.M."/>
            <person name="Triplett B.A."/>
            <person name="Van Deynze A."/>
            <person name="Vaslin M.F."/>
            <person name="Waghmare V.N."/>
            <person name="Walford S.A."/>
            <person name="Wright R.J."/>
            <person name="Zaki E.A."/>
            <person name="Zhang T."/>
            <person name="Dennis E.S."/>
            <person name="Mayer K.F."/>
            <person name="Peterson D.G."/>
            <person name="Rokhsar D.S."/>
            <person name="Wang X."/>
            <person name="Schmutz J."/>
        </authorList>
    </citation>
    <scope>NUCLEOTIDE SEQUENCE [LARGE SCALE GENOMIC DNA]</scope>
</reference>
<dbReference type="Proteomes" id="UP000032304">
    <property type="component" value="Chromosome 7"/>
</dbReference>
<dbReference type="Gramene" id="KJB42825">
    <property type="protein sequence ID" value="KJB42825"/>
    <property type="gene ID" value="B456_007G169000"/>
</dbReference>
<dbReference type="Pfam" id="PF07889">
    <property type="entry name" value="DUF1664"/>
    <property type="match status" value="1"/>
</dbReference>
<dbReference type="STRING" id="29730.A0A0D2TGJ0"/>
<feature type="region of interest" description="Disordered" evidence="1">
    <location>
        <begin position="298"/>
        <end position="318"/>
    </location>
</feature>
<proteinExistence type="predicted"/>
<feature type="domain" description="DUF1664" evidence="2">
    <location>
        <begin position="91"/>
        <end position="214"/>
    </location>
</feature>
<sequence>MAMQAGVQTSKVLILMGAGLTGSIVLRSGRLSELISQLQELLKGVDDVQFSPYKYDHTLLAAQIRQLAQELKDLTTSNPVTILNGNSGSGGGIASYLVPAAALGALGYCYMWWKGLSISDVMFVTKQNMMDAVAAVSKQLDNVSETLNTTKRHLSRRLEGLDWKVEEQKETSLLIAKNVDDMKSNLSEIGFNVEMINKMVAGLEGKIELLESKQDVANSGLWYLCQFAEGVKDGVNTKLFQDVGAKLAIDSAVKFEEKSVKVREVKPCFLYHKYTFSLQLNCPRLQFQGLQFLTETNESAPSQKPTVDPDKTDVDSPVKKVPTMKTKVHRSYPVGISWARDIIGSDT</sequence>
<evidence type="ECO:0000313" key="4">
    <source>
        <dbReference type="Proteomes" id="UP000032304"/>
    </source>
</evidence>
<organism evidence="3 4">
    <name type="scientific">Gossypium raimondii</name>
    <name type="common">Peruvian cotton</name>
    <name type="synonym">Gossypium klotzschianum subsp. raimondii</name>
    <dbReference type="NCBI Taxonomy" id="29730"/>
    <lineage>
        <taxon>Eukaryota</taxon>
        <taxon>Viridiplantae</taxon>
        <taxon>Streptophyta</taxon>
        <taxon>Embryophyta</taxon>
        <taxon>Tracheophyta</taxon>
        <taxon>Spermatophyta</taxon>
        <taxon>Magnoliopsida</taxon>
        <taxon>eudicotyledons</taxon>
        <taxon>Gunneridae</taxon>
        <taxon>Pentapetalae</taxon>
        <taxon>rosids</taxon>
        <taxon>malvids</taxon>
        <taxon>Malvales</taxon>
        <taxon>Malvaceae</taxon>
        <taxon>Malvoideae</taxon>
        <taxon>Gossypium</taxon>
    </lineage>
</organism>
<evidence type="ECO:0000313" key="3">
    <source>
        <dbReference type="EMBL" id="KJB42825.1"/>
    </source>
</evidence>
<gene>
    <name evidence="3" type="ORF">B456_007G169000</name>
</gene>
<dbReference type="PANTHER" id="PTHR46667">
    <property type="entry name" value="OS05G0182700 PROTEIN"/>
    <property type="match status" value="1"/>
</dbReference>
<dbReference type="PANTHER" id="PTHR46667:SF1">
    <property type="entry name" value="OS09G0482740 PROTEIN"/>
    <property type="match status" value="1"/>
</dbReference>
<dbReference type="EMBL" id="CM001746">
    <property type="protein sequence ID" value="KJB42825.1"/>
    <property type="molecule type" value="Genomic_DNA"/>
</dbReference>
<feature type="compositionally biased region" description="Basic and acidic residues" evidence="1">
    <location>
        <begin position="307"/>
        <end position="318"/>
    </location>
</feature>
<keyword evidence="4" id="KW-1185">Reference proteome</keyword>
<dbReference type="eggNOG" id="ENOG502QRN8">
    <property type="taxonomic scope" value="Eukaryota"/>
</dbReference>
<name>A0A0D2TGJ0_GOSRA</name>
<evidence type="ECO:0000256" key="1">
    <source>
        <dbReference type="SAM" id="MobiDB-lite"/>
    </source>
</evidence>
<dbReference type="AlphaFoldDB" id="A0A0D2TGJ0"/>